<sequence>MGLLDRLRQWSEIQKVRPAEESAGVTGGRDGELLVRELVGSSGRFKDAHLLAGRRIPSKRQGRRREIDLIVCTPAMIQLIEVKNWSGRLTIRDGTWLQTRRGGDVVDHGDMIRENGLRRDAVVEYLRDRGLVLDEQVVRDHIAAKVVFTNPNLELAPEVEARPDVVSRRELDGELGPPGRKGLAERMFSSLVEFCLNSVARSGDAAGRIPSDLYEKIVSHLAEVQTWDELGYYGSQVVTGDVVALNIGKEKYRKPQLTEMAGGSPIQLRWTRGRFWGLVKAVTGLGSLGSVTLGKHRLEVSTADTVMFHAVGDVEPRPRRLVDLSRIVLG</sequence>
<name>A0ABT6FJJ7_9BACT</name>
<comment type="caution">
    <text evidence="2">The sequence shown here is derived from an EMBL/GenBank/DDBJ whole genome shotgun (WGS) entry which is preliminary data.</text>
</comment>
<dbReference type="PANTHER" id="PTHR35287">
    <property type="entry name" value="SI:ZFOS-911D5.4"/>
    <property type="match status" value="1"/>
</dbReference>
<evidence type="ECO:0000259" key="1">
    <source>
        <dbReference type="PROSITE" id="PS50965"/>
    </source>
</evidence>
<dbReference type="Pfam" id="PF08378">
    <property type="entry name" value="NERD"/>
    <property type="match status" value="1"/>
</dbReference>
<proteinExistence type="predicted"/>
<keyword evidence="3" id="KW-1185">Reference proteome</keyword>
<evidence type="ECO:0000313" key="2">
    <source>
        <dbReference type="EMBL" id="MDG3007756.1"/>
    </source>
</evidence>
<dbReference type="EMBL" id="JARRAG010000002">
    <property type="protein sequence ID" value="MDG3007756.1"/>
    <property type="molecule type" value="Genomic_DNA"/>
</dbReference>
<gene>
    <name evidence="2" type="ORF">PZE19_28675</name>
</gene>
<dbReference type="InterPro" id="IPR011528">
    <property type="entry name" value="NERD"/>
</dbReference>
<feature type="domain" description="NERD" evidence="1">
    <location>
        <begin position="27"/>
        <end position="145"/>
    </location>
</feature>
<dbReference type="RefSeq" id="WP_277864028.1">
    <property type="nucleotide sequence ID" value="NZ_JARRAG010000002.1"/>
</dbReference>
<organism evidence="2 3">
    <name type="scientific">Paludisphaera mucosa</name>
    <dbReference type="NCBI Taxonomy" id="3030827"/>
    <lineage>
        <taxon>Bacteria</taxon>
        <taxon>Pseudomonadati</taxon>
        <taxon>Planctomycetota</taxon>
        <taxon>Planctomycetia</taxon>
        <taxon>Isosphaerales</taxon>
        <taxon>Isosphaeraceae</taxon>
        <taxon>Paludisphaera</taxon>
    </lineage>
</organism>
<dbReference type="Proteomes" id="UP001216907">
    <property type="component" value="Unassembled WGS sequence"/>
</dbReference>
<evidence type="ECO:0000313" key="3">
    <source>
        <dbReference type="Proteomes" id="UP001216907"/>
    </source>
</evidence>
<accession>A0ABT6FJJ7</accession>
<reference evidence="2 3" key="1">
    <citation type="submission" date="2023-03" db="EMBL/GenBank/DDBJ databases">
        <title>Paludisphaera mucosa sp. nov. a novel planctomycete from northern fen.</title>
        <authorList>
            <person name="Ivanova A."/>
        </authorList>
    </citation>
    <scope>NUCLEOTIDE SEQUENCE [LARGE SCALE GENOMIC DNA]</scope>
    <source>
        <strain evidence="2 3">Pla2</strain>
    </source>
</reference>
<protein>
    <submittedName>
        <fullName evidence="2">Nuclease-related domain-containing protein</fullName>
    </submittedName>
</protein>
<dbReference type="PANTHER" id="PTHR35287:SF1">
    <property type="entry name" value="SI:ZFOS-911D5.4"/>
    <property type="match status" value="1"/>
</dbReference>
<dbReference type="PROSITE" id="PS50965">
    <property type="entry name" value="NERD"/>
    <property type="match status" value="1"/>
</dbReference>